<gene>
    <name evidence="2" type="ORF">Aco04nite_52760</name>
</gene>
<dbReference type="SUPFAM" id="SSF53474">
    <property type="entry name" value="alpha/beta-Hydrolases"/>
    <property type="match status" value="1"/>
</dbReference>
<dbReference type="EMBL" id="BOQP01000028">
    <property type="protein sequence ID" value="GIM76897.1"/>
    <property type="molecule type" value="Genomic_DNA"/>
</dbReference>
<evidence type="ECO:0000313" key="2">
    <source>
        <dbReference type="EMBL" id="GIM76897.1"/>
    </source>
</evidence>
<reference evidence="2" key="1">
    <citation type="submission" date="2021-03" db="EMBL/GenBank/DDBJ databases">
        <title>Whole genome shotgun sequence of Actinoplanes consettensis NBRC 14913.</title>
        <authorList>
            <person name="Komaki H."/>
            <person name="Tamura T."/>
        </authorList>
    </citation>
    <scope>NUCLEOTIDE SEQUENCE</scope>
    <source>
        <strain evidence="2">NBRC 14913</strain>
    </source>
</reference>
<dbReference type="Pfam" id="PF12740">
    <property type="entry name" value="PETase"/>
    <property type="match status" value="1"/>
</dbReference>
<dbReference type="Gene3D" id="3.40.50.1820">
    <property type="entry name" value="alpha/beta hydrolase"/>
    <property type="match status" value="1"/>
</dbReference>
<dbReference type="InterPro" id="IPR029058">
    <property type="entry name" value="AB_hydrolase_fold"/>
</dbReference>
<evidence type="ECO:0000259" key="1">
    <source>
        <dbReference type="Pfam" id="PF12740"/>
    </source>
</evidence>
<dbReference type="AlphaFoldDB" id="A0A919SQX5"/>
<proteinExistence type="predicted"/>
<keyword evidence="3" id="KW-1185">Reference proteome</keyword>
<sequence length="290" mass="30486">MTTHRPHRQLRDRAARLATTVLLTIGLGVGAVAVASPAHADEIGSAPTAATITGNGSFATASTSVSSPSGFRGGQVYYPSTAGTYPVIAVVPGYLSYWSSISWLGPRLASWGFVVVGIETNSIYDQPASRGSQLRAALTWAVNTSPTTVRSRVDANRQGVAGWSMGGGGSLEALKADTSGRIKAAVPMAPWNSDQSWPEVTESVAIVGGQSDSVAPVSSHSIPFYNSLAGPKSYVELAGASHFFPNSDNPSLSRMIVSWFKRWINNDTRFTTFTCGFTGSAISSFRTNAC</sequence>
<organism evidence="2 3">
    <name type="scientific">Winogradskya consettensis</name>
    <dbReference type="NCBI Taxonomy" id="113560"/>
    <lineage>
        <taxon>Bacteria</taxon>
        <taxon>Bacillati</taxon>
        <taxon>Actinomycetota</taxon>
        <taxon>Actinomycetes</taxon>
        <taxon>Micromonosporales</taxon>
        <taxon>Micromonosporaceae</taxon>
        <taxon>Winogradskya</taxon>
    </lineage>
</organism>
<name>A0A919SQX5_9ACTN</name>
<comment type="caution">
    <text evidence="2">The sequence shown here is derived from an EMBL/GenBank/DDBJ whole genome shotgun (WGS) entry which is preliminary data.</text>
</comment>
<dbReference type="PANTHER" id="PTHR33428">
    <property type="entry name" value="CHLOROPHYLLASE-2, CHLOROPLASTIC"/>
    <property type="match status" value="1"/>
</dbReference>
<feature type="domain" description="PET hydrolase/cutinase-like" evidence="1">
    <location>
        <begin position="38"/>
        <end position="290"/>
    </location>
</feature>
<protein>
    <submittedName>
        <fullName evidence="2">Lipase</fullName>
    </submittedName>
</protein>
<dbReference type="Proteomes" id="UP000680865">
    <property type="component" value="Unassembled WGS sequence"/>
</dbReference>
<dbReference type="PANTHER" id="PTHR33428:SF14">
    <property type="entry name" value="CARBOXYLESTERASE TYPE B DOMAIN-CONTAINING PROTEIN"/>
    <property type="match status" value="1"/>
</dbReference>
<accession>A0A919SQX5</accession>
<evidence type="ECO:0000313" key="3">
    <source>
        <dbReference type="Proteomes" id="UP000680865"/>
    </source>
</evidence>
<dbReference type="InterPro" id="IPR041127">
    <property type="entry name" value="PET_hydrolase/cutinase-like"/>
</dbReference>
<dbReference type="RefSeq" id="WP_212999903.1">
    <property type="nucleotide sequence ID" value="NZ_BAAATW010000005.1"/>
</dbReference>